<evidence type="ECO:0000313" key="3">
    <source>
        <dbReference type="Proteomes" id="UP000198639"/>
    </source>
</evidence>
<dbReference type="InterPro" id="IPR025514">
    <property type="entry name" value="DUF4402"/>
</dbReference>
<proteinExistence type="predicted"/>
<dbReference type="Pfam" id="PF14352">
    <property type="entry name" value="DUF4402"/>
    <property type="match status" value="1"/>
</dbReference>
<dbReference type="STRING" id="1164594.SAMN05216204_13732"/>
<dbReference type="Proteomes" id="UP000198639">
    <property type="component" value="Unassembled WGS sequence"/>
</dbReference>
<feature type="signal peptide" evidence="1">
    <location>
        <begin position="1"/>
        <end position="29"/>
    </location>
</feature>
<accession>A0A1I1V3E7</accession>
<name>A0A1I1V3E7_9BURK</name>
<reference evidence="3" key="1">
    <citation type="submission" date="2016-10" db="EMBL/GenBank/DDBJ databases">
        <authorList>
            <person name="Varghese N."/>
            <person name="Submissions S."/>
        </authorList>
    </citation>
    <scope>NUCLEOTIDE SEQUENCE [LARGE SCALE GENOMIC DNA]</scope>
    <source>
        <strain evidence="3">CGMCC 1.12041</strain>
    </source>
</reference>
<dbReference type="EMBL" id="FOLD01000037">
    <property type="protein sequence ID" value="SFD77572.1"/>
    <property type="molecule type" value="Genomic_DNA"/>
</dbReference>
<gene>
    <name evidence="2" type="ORF">SAMN05216204_13732</name>
</gene>
<evidence type="ECO:0000256" key="1">
    <source>
        <dbReference type="SAM" id="SignalP"/>
    </source>
</evidence>
<dbReference type="RefSeq" id="WP_091876693.1">
    <property type="nucleotide sequence ID" value="NZ_FOLD01000037.1"/>
</dbReference>
<evidence type="ECO:0000313" key="2">
    <source>
        <dbReference type="EMBL" id="SFD77572.1"/>
    </source>
</evidence>
<keyword evidence="3" id="KW-1185">Reference proteome</keyword>
<organism evidence="2 3">
    <name type="scientific">Massilia yuzhufengensis</name>
    <dbReference type="NCBI Taxonomy" id="1164594"/>
    <lineage>
        <taxon>Bacteria</taxon>
        <taxon>Pseudomonadati</taxon>
        <taxon>Pseudomonadota</taxon>
        <taxon>Betaproteobacteria</taxon>
        <taxon>Burkholderiales</taxon>
        <taxon>Oxalobacteraceae</taxon>
        <taxon>Telluria group</taxon>
        <taxon>Massilia</taxon>
    </lineage>
</organism>
<dbReference type="OrthoDB" id="8759747at2"/>
<dbReference type="AlphaFoldDB" id="A0A1I1V3E7"/>
<keyword evidence="1" id="KW-0732">Signal</keyword>
<feature type="chain" id="PRO_5011744299" description="DUF4402 domain-containing protein" evidence="1">
    <location>
        <begin position="30"/>
        <end position="176"/>
    </location>
</feature>
<sequence>MTKHARFTSHLPLAALALALAAATGSAAAAVATASSSSTVVTPIAITKATDLSFGSFAAGAGAGSVTVSTSSARTQVGVVLMGGTITAAKFDVTGQSGLNYSIVLGGSTELTSGTDTMAFATVSDLTGAGAVTGNVSSGTLGAGGQSIYVGGILTVGANQAAGSYTGNVSATVVYE</sequence>
<protein>
    <recommendedName>
        <fullName evidence="4">DUF4402 domain-containing protein</fullName>
    </recommendedName>
</protein>
<evidence type="ECO:0008006" key="4">
    <source>
        <dbReference type="Google" id="ProtNLM"/>
    </source>
</evidence>